<protein>
    <submittedName>
        <fullName evidence="1">Histidine kinase</fullName>
    </submittedName>
</protein>
<comment type="caution">
    <text evidence="1">The sequence shown here is derived from an EMBL/GenBank/DDBJ whole genome shotgun (WGS) entry which is preliminary data.</text>
</comment>
<evidence type="ECO:0000313" key="1">
    <source>
        <dbReference type="EMBL" id="PRE46633.1"/>
    </source>
</evidence>
<dbReference type="RefSeq" id="WP_105777306.1">
    <property type="nucleotide sequence ID" value="NZ_PVFQ01000068.1"/>
</dbReference>
<sequence>MGGGLHGERAGQDGKCGILAEGLEGAGADRRDSGRAAAYGTRAASDAAGCWRTRPSGGPAVAGIPPAPRSLPAQHARPRRAVAAAHRETPHLQRRRVGAIIRWLARRARRIVQPDTGTATPPEAR</sequence>
<dbReference type="AlphaFoldDB" id="A0AB37ARA7"/>
<name>A0AB37ARA7_9BURK</name>
<reference evidence="1 2" key="1">
    <citation type="submission" date="2018-03" db="EMBL/GenBank/DDBJ databases">
        <authorList>
            <person name="Nguyen K."/>
            <person name="Fouts D."/>
            <person name="Sutton G."/>
        </authorList>
    </citation>
    <scope>NUCLEOTIDE SEQUENCE [LARGE SCALE GENOMIC DNA]</scope>
    <source>
        <strain evidence="1 2">AU14328</strain>
    </source>
</reference>
<keyword evidence="1" id="KW-0808">Transferase</keyword>
<keyword evidence="1" id="KW-0418">Kinase</keyword>
<dbReference type="Proteomes" id="UP000237811">
    <property type="component" value="Unassembled WGS sequence"/>
</dbReference>
<gene>
    <name evidence="1" type="ORF">C6P99_17255</name>
</gene>
<dbReference type="EMBL" id="PVFR01000053">
    <property type="protein sequence ID" value="PRE46633.1"/>
    <property type="molecule type" value="Genomic_DNA"/>
</dbReference>
<organism evidence="1 2">
    <name type="scientific">Burkholderia multivorans</name>
    <dbReference type="NCBI Taxonomy" id="87883"/>
    <lineage>
        <taxon>Bacteria</taxon>
        <taxon>Pseudomonadati</taxon>
        <taxon>Pseudomonadota</taxon>
        <taxon>Betaproteobacteria</taxon>
        <taxon>Burkholderiales</taxon>
        <taxon>Burkholderiaceae</taxon>
        <taxon>Burkholderia</taxon>
        <taxon>Burkholderia cepacia complex</taxon>
    </lineage>
</organism>
<evidence type="ECO:0000313" key="2">
    <source>
        <dbReference type="Proteomes" id="UP000237811"/>
    </source>
</evidence>
<proteinExistence type="predicted"/>
<dbReference type="GO" id="GO:0016301">
    <property type="term" value="F:kinase activity"/>
    <property type="evidence" value="ECO:0007669"/>
    <property type="project" value="UniProtKB-KW"/>
</dbReference>
<accession>A0AB37ARA7</accession>